<comment type="caution">
    <text evidence="9">The sequence shown here is derived from an EMBL/GenBank/DDBJ whole genome shotgun (WGS) entry which is preliminary data.</text>
</comment>
<reference evidence="9" key="2">
    <citation type="submission" date="2016-02" db="EMBL/GenBank/DDBJ databases">
        <authorList>
            <person name="Teng J.L."/>
            <person name="Yang Y."/>
            <person name="Huang Y."/>
            <person name="Guo F."/>
            <person name="Wei W."/>
            <person name="Chen J.H."/>
            <person name="Wong S.Y."/>
            <person name="Lau S.K."/>
            <person name="Woo P.C."/>
        </authorList>
    </citation>
    <scope>NUCLEOTIDE SEQUENCE</scope>
    <source>
        <strain evidence="9">JCM 15929</strain>
    </source>
</reference>
<dbReference type="Pfam" id="PF02771">
    <property type="entry name" value="Acyl-CoA_dh_N"/>
    <property type="match status" value="1"/>
</dbReference>
<dbReference type="InterPro" id="IPR009075">
    <property type="entry name" value="AcylCo_DH/oxidase_C"/>
</dbReference>
<evidence type="ECO:0000313" key="8">
    <source>
        <dbReference type="EMBL" id="KXO98435.1"/>
    </source>
</evidence>
<evidence type="ECO:0000256" key="3">
    <source>
        <dbReference type="ARBA" id="ARBA00022630"/>
    </source>
</evidence>
<evidence type="ECO:0000313" key="10">
    <source>
        <dbReference type="Proteomes" id="UP000070258"/>
    </source>
</evidence>
<organism evidence="9 10">
    <name type="scientific">Tsukamurella pseudospumae</name>
    <dbReference type="NCBI Taxonomy" id="239498"/>
    <lineage>
        <taxon>Bacteria</taxon>
        <taxon>Bacillati</taxon>
        <taxon>Actinomycetota</taxon>
        <taxon>Actinomycetes</taxon>
        <taxon>Mycobacteriales</taxon>
        <taxon>Tsukamurellaceae</taxon>
        <taxon>Tsukamurella</taxon>
    </lineage>
</organism>
<evidence type="ECO:0000313" key="9">
    <source>
        <dbReference type="EMBL" id="KXP10247.1"/>
    </source>
</evidence>
<evidence type="ECO:0000256" key="1">
    <source>
        <dbReference type="ARBA" id="ARBA00001974"/>
    </source>
</evidence>
<dbReference type="PANTHER" id="PTHR43884:SF20">
    <property type="entry name" value="ACYL-COA DEHYDROGENASE FADE28"/>
    <property type="match status" value="1"/>
</dbReference>
<feature type="domain" description="Acyl-CoA dehydrogenase/oxidase N-terminal" evidence="7">
    <location>
        <begin position="8"/>
        <end position="85"/>
    </location>
</feature>
<dbReference type="InterPro" id="IPR013786">
    <property type="entry name" value="AcylCoA_DH/ox_N"/>
</dbReference>
<evidence type="ECO:0000256" key="2">
    <source>
        <dbReference type="ARBA" id="ARBA00009347"/>
    </source>
</evidence>
<keyword evidence="11" id="KW-1185">Reference proteome</keyword>
<dbReference type="EMBL" id="LSRE01000012">
    <property type="protein sequence ID" value="KXO98435.1"/>
    <property type="molecule type" value="Genomic_DNA"/>
</dbReference>
<keyword evidence="4" id="KW-0274">FAD</keyword>
<dbReference type="Proteomes" id="UP000070258">
    <property type="component" value="Unassembled WGS sequence"/>
</dbReference>
<evidence type="ECO:0000259" key="7">
    <source>
        <dbReference type="Pfam" id="PF02771"/>
    </source>
</evidence>
<evidence type="ECO:0000259" key="6">
    <source>
        <dbReference type="Pfam" id="PF00441"/>
    </source>
</evidence>
<dbReference type="STRING" id="239498.AXK60_07190"/>
<dbReference type="SUPFAM" id="SSF47203">
    <property type="entry name" value="Acyl-CoA dehydrogenase C-terminal domain-like"/>
    <property type="match status" value="1"/>
</dbReference>
<keyword evidence="3" id="KW-0285">Flavoprotein</keyword>
<comment type="similarity">
    <text evidence="2">Belongs to the acyl-CoA dehydrogenase family.</text>
</comment>
<feature type="domain" description="Acyl-CoA dehydrogenase/oxidase C-terminal" evidence="6">
    <location>
        <begin position="193"/>
        <end position="331"/>
    </location>
</feature>
<dbReference type="SUPFAM" id="SSF56645">
    <property type="entry name" value="Acyl-CoA dehydrogenase NM domain-like"/>
    <property type="match status" value="1"/>
</dbReference>
<dbReference type="Pfam" id="PF00441">
    <property type="entry name" value="Acyl-CoA_dh_1"/>
    <property type="match status" value="1"/>
</dbReference>
<reference evidence="10" key="3">
    <citation type="submission" date="2016-02" db="EMBL/GenBank/DDBJ databases">
        <authorList>
            <person name="Wen L."/>
            <person name="He K."/>
            <person name="Yang H."/>
        </authorList>
    </citation>
    <scope>NUCLEOTIDE SEQUENCE [LARGE SCALE GENOMIC DNA]</scope>
    <source>
        <strain evidence="10">JCM 15929</strain>
    </source>
</reference>
<dbReference type="InterPro" id="IPR036250">
    <property type="entry name" value="AcylCo_DH-like_C"/>
</dbReference>
<name>A0A138AIS1_9ACTN</name>
<evidence type="ECO:0000313" key="11">
    <source>
        <dbReference type="Proteomes" id="UP000070409"/>
    </source>
</evidence>
<dbReference type="Gene3D" id="1.20.140.10">
    <property type="entry name" value="Butyryl-CoA Dehydrogenase, subunit A, domain 3"/>
    <property type="match status" value="1"/>
</dbReference>
<reference evidence="8 11" key="1">
    <citation type="submission" date="2016-02" db="EMBL/GenBank/DDBJ databases">
        <authorList>
            <person name="Teng J.L."/>
            <person name="Tang Y."/>
            <person name="Huang Y."/>
            <person name="Guo F."/>
            <person name="Wei W."/>
            <person name="Chen J.H."/>
            <person name="Wong S.Y."/>
            <person name="Lau S.K."/>
            <person name="Woo P.C."/>
        </authorList>
    </citation>
    <scope>NUCLEOTIDE SEQUENCE [LARGE SCALE GENOMIC DNA]</scope>
    <source>
        <strain evidence="8 11">JCM 13375</strain>
    </source>
</reference>
<evidence type="ECO:0000256" key="5">
    <source>
        <dbReference type="ARBA" id="ARBA00023002"/>
    </source>
</evidence>
<dbReference type="PANTHER" id="PTHR43884">
    <property type="entry name" value="ACYL-COA DEHYDROGENASE"/>
    <property type="match status" value="1"/>
</dbReference>
<dbReference type="RefSeq" id="WP_068571283.1">
    <property type="nucleotide sequence ID" value="NZ_LSRE01000012.1"/>
</dbReference>
<accession>A0A138AIS1</accession>
<dbReference type="EMBL" id="LSRF01000033">
    <property type="protein sequence ID" value="KXP10247.1"/>
    <property type="molecule type" value="Genomic_DNA"/>
</dbReference>
<keyword evidence="5" id="KW-0560">Oxidoreductase</keyword>
<evidence type="ECO:0000256" key="4">
    <source>
        <dbReference type="ARBA" id="ARBA00022827"/>
    </source>
</evidence>
<dbReference type="GO" id="GO:0003995">
    <property type="term" value="F:acyl-CoA dehydrogenase activity"/>
    <property type="evidence" value="ECO:0007669"/>
    <property type="project" value="TreeGrafter"/>
</dbReference>
<dbReference type="OrthoDB" id="8677713at2"/>
<dbReference type="Proteomes" id="UP000070409">
    <property type="component" value="Unassembled WGS sequence"/>
</dbReference>
<sequence>MRFVPSQENQDFASSLDDLLSSADVVAAARAWAAGDAGPGHRIWGALARLGVPALAVPEEHGGVGGDPADLAVAFQRLGYHGVPGPVVESIAVLPVLLGADSPHLAALAEGAIGTVALAPRTPFLLDADVADLRFVAGVDGSMTEVPAPSTEPLGSIDRTRRLFHPQLNTVTEGEPAGRILHNGVQSGEVAGAFAVAAQLLGAGRRLLDDTVEYAKARSQYGKAIGEYQAIKHLLADVATRLELAAPLLHGAAVALSGAASRGVDLDPVRDVSAARVAAADAAYLAARTALQVHGAIGYTAEHDLGLWITKVRALQSAWGTQAEHRAVVLDAVRKAAR</sequence>
<dbReference type="InterPro" id="IPR037069">
    <property type="entry name" value="AcylCoA_DH/ox_N_sf"/>
</dbReference>
<comment type="cofactor">
    <cofactor evidence="1">
        <name>FAD</name>
        <dbReference type="ChEBI" id="CHEBI:57692"/>
    </cofactor>
</comment>
<dbReference type="InterPro" id="IPR009100">
    <property type="entry name" value="AcylCoA_DH/oxidase_NM_dom_sf"/>
</dbReference>
<dbReference type="GO" id="GO:0050660">
    <property type="term" value="F:flavin adenine dinucleotide binding"/>
    <property type="evidence" value="ECO:0007669"/>
    <property type="project" value="InterPro"/>
</dbReference>
<gene>
    <name evidence="9" type="ORF">AXK60_07190</name>
    <name evidence="8" type="ORF">AXK61_02190</name>
</gene>
<dbReference type="AlphaFoldDB" id="A0A138AIS1"/>
<protein>
    <submittedName>
        <fullName evidence="9">Acyl-CoA dehydrogenase</fullName>
    </submittedName>
</protein>
<dbReference type="Gene3D" id="1.10.540.10">
    <property type="entry name" value="Acyl-CoA dehydrogenase/oxidase, N-terminal domain"/>
    <property type="match status" value="1"/>
</dbReference>
<proteinExistence type="inferred from homology"/>